<evidence type="ECO:0000256" key="4">
    <source>
        <dbReference type="ARBA" id="ARBA00022496"/>
    </source>
</evidence>
<dbReference type="Pfam" id="PF07715">
    <property type="entry name" value="Plug"/>
    <property type="match status" value="1"/>
</dbReference>
<dbReference type="InterPro" id="IPR012910">
    <property type="entry name" value="Plug_dom"/>
</dbReference>
<accession>A0A258FCN3</accession>
<feature type="chain" id="PRO_5012604300" evidence="13">
    <location>
        <begin position="20"/>
        <end position="807"/>
    </location>
</feature>
<evidence type="ECO:0000256" key="10">
    <source>
        <dbReference type="ARBA" id="ARBA00023237"/>
    </source>
</evidence>
<evidence type="ECO:0000259" key="15">
    <source>
        <dbReference type="Pfam" id="PF07715"/>
    </source>
</evidence>
<comment type="subcellular location">
    <subcellularLocation>
        <location evidence="1 11">Cell outer membrane</location>
        <topology evidence="1 11">Multi-pass membrane protein</topology>
    </subcellularLocation>
</comment>
<keyword evidence="13" id="KW-0732">Signal</keyword>
<dbReference type="GO" id="GO:0009279">
    <property type="term" value="C:cell outer membrane"/>
    <property type="evidence" value="ECO:0007669"/>
    <property type="project" value="UniProtKB-SubCell"/>
</dbReference>
<keyword evidence="8 12" id="KW-0798">TonB box</keyword>
<dbReference type="InterPro" id="IPR039426">
    <property type="entry name" value="TonB-dep_rcpt-like"/>
</dbReference>
<dbReference type="PROSITE" id="PS52016">
    <property type="entry name" value="TONB_DEPENDENT_REC_3"/>
    <property type="match status" value="1"/>
</dbReference>
<evidence type="ECO:0000256" key="12">
    <source>
        <dbReference type="RuleBase" id="RU003357"/>
    </source>
</evidence>
<keyword evidence="2 11" id="KW-0813">Transport</keyword>
<evidence type="ECO:0000256" key="7">
    <source>
        <dbReference type="ARBA" id="ARBA00023065"/>
    </source>
</evidence>
<evidence type="ECO:0000259" key="14">
    <source>
        <dbReference type="Pfam" id="PF00593"/>
    </source>
</evidence>
<dbReference type="Gene3D" id="2.40.170.20">
    <property type="entry name" value="TonB-dependent receptor, beta-barrel domain"/>
    <property type="match status" value="1"/>
</dbReference>
<sequence>MRVVTGALAALLASTSAYAQTGAPAPSQEASSVDDIIVTASRREQSLQDVSIAVTALGTERLDNAQVNNLADLQTIVPSVNFGNDFNQAKIFIRGVGANTSTTGSSTGVALHVDGAYVARAEAQLTSLFDVERVEVLRGPQGTLYGRNAVGGSVNVITAKPSDVFEGYGRLTVGNYNALITEVAVGGPITDGIQFRIAGKTEGRDGFGENPFTGADVDDLNRRMIRGQLNFDFTPDVSLLLSGEYFRQDDSSGAIHYLRASFPGVARLPAFGQGGYATDPRDLASEIQPGTSTESYAFTSTFRANINENLSITNITNFRSFETSLFQDLDLSAVQSAFTLNGFNSTVQERRIDSEQFSTELQANYDTDFLNLVVGGYYFEEQQNPIDNVGFGRATGLPGTPAILARDNVPLATAYEFCGYGPGNTTGGSAIQTPKRVCVSSDLQTEATALFGQATFDLGMLSEQLTGFSVKLGGRYSRETVTTDNAGYIIRYAPVGPLQSLPTLYTPRGVTLTERTFEDFTPEVGVQWEVNPDLLLYYTYSEGFKAGSGENAYASRTIVDPEEISNHEIGVKATLLDNRLTLNMAAYSYELEGLQLNKTITGGPAGFTTIFQNAARTSANGFEADFFARPTDTIRFSGGLSWTDASFDDYITVDPLDPRNVAGGTPYNAVTNPDPTAFGAPGGGNLQLAGNRVRNTPELAWSLHGEADLPFVMPMDGMLTLMGDVSYKSQIFFSEFERDIESSEAYTMVDASLVYESGDGAITAQLWAKNIGDEDVRASTFAVSTGRLIGVTYLPPRTYGFTLGYRF</sequence>
<dbReference type="InterPro" id="IPR037066">
    <property type="entry name" value="Plug_dom_sf"/>
</dbReference>
<evidence type="ECO:0000313" key="17">
    <source>
        <dbReference type="Proteomes" id="UP000215595"/>
    </source>
</evidence>
<dbReference type="PANTHER" id="PTHR32552:SF81">
    <property type="entry name" value="TONB-DEPENDENT OUTER MEMBRANE RECEPTOR"/>
    <property type="match status" value="1"/>
</dbReference>
<keyword evidence="10 11" id="KW-0998">Cell outer membrane</keyword>
<dbReference type="PANTHER" id="PTHR32552">
    <property type="entry name" value="FERRICHROME IRON RECEPTOR-RELATED"/>
    <property type="match status" value="1"/>
</dbReference>
<dbReference type="InterPro" id="IPR036942">
    <property type="entry name" value="Beta-barrel_TonB_sf"/>
</dbReference>
<dbReference type="AlphaFoldDB" id="A0A258FCN3"/>
<keyword evidence="7" id="KW-0406">Ion transport</keyword>
<comment type="similarity">
    <text evidence="11 12">Belongs to the TonB-dependent receptor family.</text>
</comment>
<feature type="domain" description="TonB-dependent receptor plug" evidence="15">
    <location>
        <begin position="47"/>
        <end position="152"/>
    </location>
</feature>
<dbReference type="Proteomes" id="UP000215595">
    <property type="component" value="Unassembled WGS sequence"/>
</dbReference>
<evidence type="ECO:0000313" key="16">
    <source>
        <dbReference type="EMBL" id="OYX30275.1"/>
    </source>
</evidence>
<evidence type="ECO:0000256" key="2">
    <source>
        <dbReference type="ARBA" id="ARBA00022448"/>
    </source>
</evidence>
<dbReference type="SUPFAM" id="SSF56935">
    <property type="entry name" value="Porins"/>
    <property type="match status" value="1"/>
</dbReference>
<dbReference type="GO" id="GO:0006826">
    <property type="term" value="P:iron ion transport"/>
    <property type="evidence" value="ECO:0007669"/>
    <property type="project" value="UniProtKB-KW"/>
</dbReference>
<dbReference type="InterPro" id="IPR000531">
    <property type="entry name" value="Beta-barrel_TonB"/>
</dbReference>
<keyword evidence="4" id="KW-0410">Iron transport</keyword>
<dbReference type="EMBL" id="NCEB01000047">
    <property type="protein sequence ID" value="OYX30275.1"/>
    <property type="molecule type" value="Genomic_DNA"/>
</dbReference>
<reference evidence="16 17" key="1">
    <citation type="submission" date="2017-03" db="EMBL/GenBank/DDBJ databases">
        <title>Lifting the veil on microbial sulfur biogeochemistry in mining wastewaters.</title>
        <authorList>
            <person name="Kantor R.S."/>
            <person name="Colenbrander Nelson T."/>
            <person name="Marshall S."/>
            <person name="Bennett D."/>
            <person name="Apte S."/>
            <person name="Camacho D."/>
            <person name="Thomas B.C."/>
            <person name="Warren L.A."/>
            <person name="Banfield J.F."/>
        </authorList>
    </citation>
    <scope>NUCLEOTIDE SEQUENCE [LARGE SCALE GENOMIC DNA]</scope>
    <source>
        <strain evidence="16">32-69-9</strain>
    </source>
</reference>
<proteinExistence type="inferred from homology"/>
<gene>
    <name evidence="16" type="ORF">B7Z01_14600</name>
</gene>
<feature type="signal peptide" evidence="13">
    <location>
        <begin position="1"/>
        <end position="19"/>
    </location>
</feature>
<evidence type="ECO:0000256" key="8">
    <source>
        <dbReference type="ARBA" id="ARBA00023077"/>
    </source>
</evidence>
<protein>
    <submittedName>
        <fullName evidence="16">TonB-dependent receptor</fullName>
    </submittedName>
</protein>
<evidence type="ECO:0000256" key="6">
    <source>
        <dbReference type="ARBA" id="ARBA00023004"/>
    </source>
</evidence>
<keyword evidence="3 11" id="KW-1134">Transmembrane beta strand</keyword>
<keyword evidence="5 11" id="KW-0812">Transmembrane</keyword>
<keyword evidence="9 11" id="KW-0472">Membrane</keyword>
<dbReference type="Pfam" id="PF00593">
    <property type="entry name" value="TonB_dep_Rec_b-barrel"/>
    <property type="match status" value="1"/>
</dbReference>
<evidence type="ECO:0000256" key="11">
    <source>
        <dbReference type="PROSITE-ProRule" id="PRU01360"/>
    </source>
</evidence>
<keyword evidence="6" id="KW-0408">Iron</keyword>
<evidence type="ECO:0000256" key="1">
    <source>
        <dbReference type="ARBA" id="ARBA00004571"/>
    </source>
</evidence>
<organism evidence="16 17">
    <name type="scientific">Brevundimonas subvibrioides</name>
    <dbReference type="NCBI Taxonomy" id="74313"/>
    <lineage>
        <taxon>Bacteria</taxon>
        <taxon>Pseudomonadati</taxon>
        <taxon>Pseudomonadota</taxon>
        <taxon>Alphaproteobacteria</taxon>
        <taxon>Caulobacterales</taxon>
        <taxon>Caulobacteraceae</taxon>
        <taxon>Brevundimonas</taxon>
    </lineage>
</organism>
<dbReference type="Gene3D" id="2.170.130.10">
    <property type="entry name" value="TonB-dependent receptor, plug domain"/>
    <property type="match status" value="1"/>
</dbReference>
<evidence type="ECO:0000256" key="5">
    <source>
        <dbReference type="ARBA" id="ARBA00022692"/>
    </source>
</evidence>
<evidence type="ECO:0000256" key="13">
    <source>
        <dbReference type="SAM" id="SignalP"/>
    </source>
</evidence>
<keyword evidence="16" id="KW-0675">Receptor</keyword>
<evidence type="ECO:0000256" key="3">
    <source>
        <dbReference type="ARBA" id="ARBA00022452"/>
    </source>
</evidence>
<evidence type="ECO:0000256" key="9">
    <source>
        <dbReference type="ARBA" id="ARBA00023136"/>
    </source>
</evidence>
<comment type="caution">
    <text evidence="16">The sequence shown here is derived from an EMBL/GenBank/DDBJ whole genome shotgun (WGS) entry which is preliminary data.</text>
</comment>
<name>A0A258FCN3_9CAUL</name>
<feature type="domain" description="TonB-dependent receptor-like beta-barrel" evidence="14">
    <location>
        <begin position="261"/>
        <end position="771"/>
    </location>
</feature>